<dbReference type="OrthoDB" id="2649545at2"/>
<name>A0A0D5NK53_9BACL</name>
<keyword evidence="4" id="KW-1185">Reference proteome</keyword>
<dbReference type="Gene3D" id="3.20.20.370">
    <property type="entry name" value="Glycoside hydrolase/deacetylase"/>
    <property type="match status" value="1"/>
</dbReference>
<dbReference type="STRING" id="1126833.VN24_15655"/>
<feature type="signal peptide" evidence="1">
    <location>
        <begin position="1"/>
        <end position="30"/>
    </location>
</feature>
<dbReference type="InterPro" id="IPR050248">
    <property type="entry name" value="Polysacc_deacetylase_ArnD"/>
</dbReference>
<dbReference type="InterPro" id="IPR002509">
    <property type="entry name" value="NODB_dom"/>
</dbReference>
<dbReference type="KEGG" id="pbj:VN24_15655"/>
<evidence type="ECO:0000256" key="1">
    <source>
        <dbReference type="SAM" id="SignalP"/>
    </source>
</evidence>
<dbReference type="GO" id="GO:0016810">
    <property type="term" value="F:hydrolase activity, acting on carbon-nitrogen (but not peptide) bonds"/>
    <property type="evidence" value="ECO:0007669"/>
    <property type="project" value="InterPro"/>
</dbReference>
<dbReference type="Pfam" id="PF01522">
    <property type="entry name" value="Polysacc_deac_1"/>
    <property type="match status" value="1"/>
</dbReference>
<dbReference type="PATRIC" id="fig|1126833.4.peg.3425"/>
<dbReference type="RefSeq" id="WP_045671152.1">
    <property type="nucleotide sequence ID" value="NZ_CP011058.1"/>
</dbReference>
<accession>A0A0D5NK53</accession>
<dbReference type="AlphaFoldDB" id="A0A0D5NK53"/>
<reference evidence="3 4" key="1">
    <citation type="journal article" date="2015" name="J. Biotechnol.">
        <title>Complete genome sequence of Paenibacillus beijingensis 7188(T) (=DSM 24997(T)), a novel rhizobacterium from jujube garden soil.</title>
        <authorList>
            <person name="Kwak Y."/>
            <person name="Shin J.H."/>
        </authorList>
    </citation>
    <scope>NUCLEOTIDE SEQUENCE [LARGE SCALE GENOMIC DNA]</scope>
    <source>
        <strain evidence="3 4">DSM 24997</strain>
    </source>
</reference>
<dbReference type="CDD" id="cd10917">
    <property type="entry name" value="CE4_NodB_like_6s_7s"/>
    <property type="match status" value="1"/>
</dbReference>
<protein>
    <recommendedName>
        <fullName evidence="2">NodB homology domain-containing protein</fullName>
    </recommendedName>
</protein>
<keyword evidence="1" id="KW-0732">Signal</keyword>
<evidence type="ECO:0000313" key="3">
    <source>
        <dbReference type="EMBL" id="AJY75724.1"/>
    </source>
</evidence>
<dbReference type="EMBL" id="CP011058">
    <property type="protein sequence ID" value="AJY75724.1"/>
    <property type="molecule type" value="Genomic_DNA"/>
</dbReference>
<sequence>MRQRIRSSICCLLSSLFLLGAISPLSIAHAGRREDITFERFTVEETAAGENGRCVSCDIYEAAAQPRRQISWTELRRRFRGTFTTRGPAVPRRVALTFDDVPDTEFTPKVLDILARYHVKATFFIVGQRAKEHPEMVRRIVREGHAIGNHSYNHMVFSNLSQHKFSLQIAKTESILKSIVGFAPRYIRPPYGEITPGQLEWARKHGYYIVNWNVDSEDWRSISSGRVLQNIKRTLTPGSIVLQHAGGGVGEDLSGTVKALPELIGYLRQKGYEIVTLPELLGRSVEVR</sequence>
<dbReference type="HOGENOM" id="CLU_021264_2_3_9"/>
<dbReference type="PANTHER" id="PTHR10587">
    <property type="entry name" value="GLYCOSYL TRANSFERASE-RELATED"/>
    <property type="match status" value="1"/>
</dbReference>
<proteinExistence type="predicted"/>
<dbReference type="PROSITE" id="PS51677">
    <property type="entry name" value="NODB"/>
    <property type="match status" value="1"/>
</dbReference>
<feature type="chain" id="PRO_5002296491" description="NodB homology domain-containing protein" evidence="1">
    <location>
        <begin position="31"/>
        <end position="288"/>
    </location>
</feature>
<dbReference type="SUPFAM" id="SSF88713">
    <property type="entry name" value="Glycoside hydrolase/deacetylase"/>
    <property type="match status" value="1"/>
</dbReference>
<gene>
    <name evidence="3" type="ORF">VN24_15655</name>
</gene>
<reference evidence="4" key="2">
    <citation type="submission" date="2015-03" db="EMBL/GenBank/DDBJ databases">
        <title>Genome sequence of Paenibacillus beijingensis strain DSM 24997T.</title>
        <authorList>
            <person name="Kwak Y."/>
            <person name="Shin J.-H."/>
        </authorList>
    </citation>
    <scope>NUCLEOTIDE SEQUENCE [LARGE SCALE GENOMIC DNA]</scope>
    <source>
        <strain evidence="4">DSM 24997</strain>
    </source>
</reference>
<dbReference type="InterPro" id="IPR011330">
    <property type="entry name" value="Glyco_hydro/deAcase_b/a-brl"/>
</dbReference>
<dbReference type="GO" id="GO:0005975">
    <property type="term" value="P:carbohydrate metabolic process"/>
    <property type="evidence" value="ECO:0007669"/>
    <property type="project" value="InterPro"/>
</dbReference>
<feature type="domain" description="NodB homology" evidence="2">
    <location>
        <begin position="92"/>
        <end position="275"/>
    </location>
</feature>
<evidence type="ECO:0000313" key="4">
    <source>
        <dbReference type="Proteomes" id="UP000032633"/>
    </source>
</evidence>
<organism evidence="3 4">
    <name type="scientific">Paenibacillus beijingensis</name>
    <dbReference type="NCBI Taxonomy" id="1126833"/>
    <lineage>
        <taxon>Bacteria</taxon>
        <taxon>Bacillati</taxon>
        <taxon>Bacillota</taxon>
        <taxon>Bacilli</taxon>
        <taxon>Bacillales</taxon>
        <taxon>Paenibacillaceae</taxon>
        <taxon>Paenibacillus</taxon>
    </lineage>
</organism>
<evidence type="ECO:0000259" key="2">
    <source>
        <dbReference type="PROSITE" id="PS51677"/>
    </source>
</evidence>
<dbReference type="Proteomes" id="UP000032633">
    <property type="component" value="Chromosome"/>
</dbReference>